<dbReference type="EMBL" id="FNHF01000001">
    <property type="protein sequence ID" value="SDL84786.1"/>
    <property type="molecule type" value="Genomic_DNA"/>
</dbReference>
<dbReference type="Proteomes" id="UP000182347">
    <property type="component" value="Unassembled WGS sequence"/>
</dbReference>
<dbReference type="RefSeq" id="WP_074597692.1">
    <property type="nucleotide sequence ID" value="NZ_FNHF01000001.1"/>
</dbReference>
<protein>
    <submittedName>
        <fullName evidence="2">Uncharacterized protein</fullName>
    </submittedName>
</protein>
<evidence type="ECO:0000313" key="2">
    <source>
        <dbReference type="EMBL" id="SDL84786.1"/>
    </source>
</evidence>
<keyword evidence="1" id="KW-0812">Transmembrane</keyword>
<proteinExistence type="predicted"/>
<name>A0A1G9NE40_9BACI</name>
<keyword evidence="3" id="KW-1185">Reference proteome</keyword>
<sequence length="220" mass="24172">MKRINQDLNQKVRSYVDNLFAGIGESQQLYELKEELSINLKEKIIDYKKAGMNEEEAFKEAVSSLGDLSGLIEDMRQIGQDQTRKSVYSSMTARVSTAGLITGTLVGLFGLLTMAMLYFMGLPLEAVTGPAIFIVVGGAIVAYSLLTRETNKKYAMTKVRAMLYGLSVGLILFSLFTAFTSGFATGEIFIGISSFMVFFLAGFGLLLGLLFTGTDRKKER</sequence>
<keyword evidence="1" id="KW-0472">Membrane</keyword>
<dbReference type="InterPro" id="IPR047928">
    <property type="entry name" value="Perm_prefix_1"/>
</dbReference>
<organism evidence="2 3">
    <name type="scientific">Sediminibacillus halophilus</name>
    <dbReference type="NCBI Taxonomy" id="482461"/>
    <lineage>
        <taxon>Bacteria</taxon>
        <taxon>Bacillati</taxon>
        <taxon>Bacillota</taxon>
        <taxon>Bacilli</taxon>
        <taxon>Bacillales</taxon>
        <taxon>Bacillaceae</taxon>
        <taxon>Sediminibacillus</taxon>
    </lineage>
</organism>
<evidence type="ECO:0000256" key="1">
    <source>
        <dbReference type="SAM" id="Phobius"/>
    </source>
</evidence>
<dbReference type="OrthoDB" id="2963492at2"/>
<dbReference type="AlphaFoldDB" id="A0A1G9NE40"/>
<accession>A0A1G9NE40</accession>
<feature type="transmembrane region" description="Helical" evidence="1">
    <location>
        <begin position="98"/>
        <end position="120"/>
    </location>
</feature>
<dbReference type="NCBIfam" id="NF038403">
    <property type="entry name" value="perm_prefix_1"/>
    <property type="match status" value="1"/>
</dbReference>
<feature type="transmembrane region" description="Helical" evidence="1">
    <location>
        <begin position="161"/>
        <end position="182"/>
    </location>
</feature>
<dbReference type="STRING" id="482461.SAMN05216244_0962"/>
<feature type="transmembrane region" description="Helical" evidence="1">
    <location>
        <begin position="126"/>
        <end position="146"/>
    </location>
</feature>
<feature type="transmembrane region" description="Helical" evidence="1">
    <location>
        <begin position="188"/>
        <end position="211"/>
    </location>
</feature>
<reference evidence="3" key="1">
    <citation type="submission" date="2016-10" db="EMBL/GenBank/DDBJ databases">
        <authorList>
            <person name="Varghese N."/>
            <person name="Submissions S."/>
        </authorList>
    </citation>
    <scope>NUCLEOTIDE SEQUENCE [LARGE SCALE GENOMIC DNA]</scope>
    <source>
        <strain evidence="3">CGMCC 1.6199</strain>
    </source>
</reference>
<keyword evidence="1" id="KW-1133">Transmembrane helix</keyword>
<evidence type="ECO:0000313" key="3">
    <source>
        <dbReference type="Proteomes" id="UP000182347"/>
    </source>
</evidence>
<gene>
    <name evidence="2" type="ORF">SAMN05216244_0962</name>
</gene>